<name>A0A852R5Q1_9ACTN</name>
<evidence type="ECO:0000256" key="3">
    <source>
        <dbReference type="ARBA" id="ARBA00023052"/>
    </source>
</evidence>
<proteinExistence type="inferred from homology"/>
<dbReference type="GO" id="GO:0003984">
    <property type="term" value="F:acetolactate synthase activity"/>
    <property type="evidence" value="ECO:0007669"/>
    <property type="project" value="UniProtKB-EC"/>
</dbReference>
<dbReference type="PANTHER" id="PTHR18968">
    <property type="entry name" value="THIAMINE PYROPHOSPHATE ENZYMES"/>
    <property type="match status" value="1"/>
</dbReference>
<dbReference type="InterPro" id="IPR000399">
    <property type="entry name" value="TPP-bd_CS"/>
</dbReference>
<feature type="domain" description="Thiamine pyrophosphate enzyme TPP-binding" evidence="6">
    <location>
        <begin position="386"/>
        <end position="529"/>
    </location>
</feature>
<dbReference type="SUPFAM" id="SSF52467">
    <property type="entry name" value="DHS-like NAD/FAD-binding domain"/>
    <property type="match status" value="1"/>
</dbReference>
<reference evidence="8 9" key="1">
    <citation type="submission" date="2020-07" db="EMBL/GenBank/DDBJ databases">
        <title>Sequencing the genomes of 1000 actinobacteria strains.</title>
        <authorList>
            <person name="Klenk H.-P."/>
        </authorList>
    </citation>
    <scope>NUCLEOTIDE SEQUENCE [LARGE SCALE GENOMIC DNA]</scope>
    <source>
        <strain evidence="8 9">DSM 19082</strain>
    </source>
</reference>
<dbReference type="GO" id="GO:0009097">
    <property type="term" value="P:isoleucine biosynthetic process"/>
    <property type="evidence" value="ECO:0007669"/>
    <property type="project" value="TreeGrafter"/>
</dbReference>
<dbReference type="InterPro" id="IPR029061">
    <property type="entry name" value="THDP-binding"/>
</dbReference>
<dbReference type="InterPro" id="IPR029035">
    <property type="entry name" value="DHS-like_NAD/FAD-binding_dom"/>
</dbReference>
<dbReference type="InterPro" id="IPR012000">
    <property type="entry name" value="Thiamin_PyroP_enz_cen_dom"/>
</dbReference>
<evidence type="ECO:0000313" key="9">
    <source>
        <dbReference type="Proteomes" id="UP000582231"/>
    </source>
</evidence>
<evidence type="ECO:0000313" key="8">
    <source>
        <dbReference type="EMBL" id="NYD28921.1"/>
    </source>
</evidence>
<organism evidence="8 9">
    <name type="scientific">Nocardioides kongjuensis</name>
    <dbReference type="NCBI Taxonomy" id="349522"/>
    <lineage>
        <taxon>Bacteria</taxon>
        <taxon>Bacillati</taxon>
        <taxon>Actinomycetota</taxon>
        <taxon>Actinomycetes</taxon>
        <taxon>Propionibacteriales</taxon>
        <taxon>Nocardioidaceae</taxon>
        <taxon>Nocardioides</taxon>
    </lineage>
</organism>
<dbReference type="GO" id="GO:0030976">
    <property type="term" value="F:thiamine pyrophosphate binding"/>
    <property type="evidence" value="ECO:0007669"/>
    <property type="project" value="InterPro"/>
</dbReference>
<feature type="domain" description="Thiamine pyrophosphate enzyme N-terminal TPP-binding" evidence="7">
    <location>
        <begin position="7"/>
        <end position="118"/>
    </location>
</feature>
<dbReference type="InterPro" id="IPR012001">
    <property type="entry name" value="Thiamin_PyroP_enz_TPP-bd_dom"/>
</dbReference>
<dbReference type="Gene3D" id="3.40.50.1220">
    <property type="entry name" value="TPP-binding domain"/>
    <property type="match status" value="1"/>
</dbReference>
<dbReference type="RefSeq" id="WP_246318996.1">
    <property type="nucleotide sequence ID" value="NZ_BAABEF010000001.1"/>
</dbReference>
<dbReference type="SUPFAM" id="SSF52518">
    <property type="entry name" value="Thiamin diphosphate-binding fold (THDP-binding)"/>
    <property type="match status" value="2"/>
</dbReference>
<dbReference type="Pfam" id="PF02776">
    <property type="entry name" value="TPP_enzyme_N"/>
    <property type="match status" value="1"/>
</dbReference>
<comment type="similarity">
    <text evidence="2 4">Belongs to the TPP enzyme family.</text>
</comment>
<dbReference type="EMBL" id="JACCBF010000001">
    <property type="protein sequence ID" value="NYD28921.1"/>
    <property type="molecule type" value="Genomic_DNA"/>
</dbReference>
<dbReference type="CDD" id="cd00568">
    <property type="entry name" value="TPP_enzymes"/>
    <property type="match status" value="1"/>
</dbReference>
<dbReference type="Gene3D" id="3.40.50.970">
    <property type="match status" value="2"/>
</dbReference>
<protein>
    <submittedName>
        <fullName evidence="8">Acetolactate synthase-1/2/3 large subunit</fullName>
        <ecNumber evidence="8">2.2.1.6</ecNumber>
    </submittedName>
</protein>
<dbReference type="CDD" id="cd07035">
    <property type="entry name" value="TPP_PYR_POX_like"/>
    <property type="match status" value="1"/>
</dbReference>
<evidence type="ECO:0000256" key="2">
    <source>
        <dbReference type="ARBA" id="ARBA00007812"/>
    </source>
</evidence>
<evidence type="ECO:0000256" key="1">
    <source>
        <dbReference type="ARBA" id="ARBA00001964"/>
    </source>
</evidence>
<evidence type="ECO:0000259" key="5">
    <source>
        <dbReference type="Pfam" id="PF00205"/>
    </source>
</evidence>
<dbReference type="FunFam" id="3.40.50.970:FF:000007">
    <property type="entry name" value="Acetolactate synthase"/>
    <property type="match status" value="1"/>
</dbReference>
<dbReference type="Proteomes" id="UP000582231">
    <property type="component" value="Unassembled WGS sequence"/>
</dbReference>
<evidence type="ECO:0000259" key="7">
    <source>
        <dbReference type="Pfam" id="PF02776"/>
    </source>
</evidence>
<comment type="caution">
    <text evidence="8">The sequence shown here is derived from an EMBL/GenBank/DDBJ whole genome shotgun (WGS) entry which is preliminary data.</text>
</comment>
<dbReference type="GO" id="GO:0009099">
    <property type="term" value="P:L-valine biosynthetic process"/>
    <property type="evidence" value="ECO:0007669"/>
    <property type="project" value="TreeGrafter"/>
</dbReference>
<comment type="cofactor">
    <cofactor evidence="1">
        <name>thiamine diphosphate</name>
        <dbReference type="ChEBI" id="CHEBI:58937"/>
    </cofactor>
</comment>
<dbReference type="Pfam" id="PF02775">
    <property type="entry name" value="TPP_enzyme_C"/>
    <property type="match status" value="1"/>
</dbReference>
<keyword evidence="3 4" id="KW-0786">Thiamine pyrophosphate</keyword>
<dbReference type="Pfam" id="PF00205">
    <property type="entry name" value="TPP_enzyme_M"/>
    <property type="match status" value="1"/>
</dbReference>
<dbReference type="GO" id="GO:0000287">
    <property type="term" value="F:magnesium ion binding"/>
    <property type="evidence" value="ECO:0007669"/>
    <property type="project" value="InterPro"/>
</dbReference>
<evidence type="ECO:0000259" key="6">
    <source>
        <dbReference type="Pfam" id="PF02775"/>
    </source>
</evidence>
<sequence>MTDMTTMTGGEALVASLAAHGVEVAFGIPGTHNLEIYKHLPAHGVRHVSTRHEQGAGYAADGYARTTGRVGVAIVTSGPALLNAATAVGQAYSDSIPVLVVSPGLPLRHPATGNGLLHETRDQQAAMAAVAAASLRPTSVAEIPTAVAQAFSIMTSGRPRPVHLEVPLDVLEESAEVALVAPVLAAPAPAPEASVAAAAAMLASATAPVVLVGGGARGAAAQVRALAERLGALVVSTTNGKGVLPEDHPLALGAGIHLPAVEALVDESDVVVAVGTELAPADLWYGALPVAGKLVRVDVDPVGMLTNATPTVAVLGDAALALDALLGAIGPGEPARPDAGAWRERKAKDAQAEGAEWLDVVAALTAAVPRDVVMATDNAMACYLGTLANLATHTPASYLFPTGYGTLGFGLPAGIGAKVGNPDRPVVAMLGDGGVMFTVAELATAAELRIALPVVVVDNSGYGEIRNEMAERRDPVHAVTFPAPDFAALGRSVGCHGVTVDLGRDGTPADLTTAVRDALVAERPTVIHVRMPHDVSREGGAR</sequence>
<dbReference type="AlphaFoldDB" id="A0A852R5Q1"/>
<gene>
    <name evidence="8" type="ORF">BJ958_000467</name>
</gene>
<dbReference type="InterPro" id="IPR011766">
    <property type="entry name" value="TPP_enzyme_TPP-bd"/>
</dbReference>
<dbReference type="InterPro" id="IPR045229">
    <property type="entry name" value="TPP_enz"/>
</dbReference>
<dbReference type="PANTHER" id="PTHR18968:SF13">
    <property type="entry name" value="ACETOLACTATE SYNTHASE CATALYTIC SUBUNIT, MITOCHONDRIAL"/>
    <property type="match status" value="1"/>
</dbReference>
<dbReference type="GO" id="GO:0050660">
    <property type="term" value="F:flavin adenine dinucleotide binding"/>
    <property type="evidence" value="ECO:0007669"/>
    <property type="project" value="TreeGrafter"/>
</dbReference>
<dbReference type="EC" id="2.2.1.6" evidence="8"/>
<accession>A0A852R5Q1</accession>
<keyword evidence="9" id="KW-1185">Reference proteome</keyword>
<evidence type="ECO:0000256" key="4">
    <source>
        <dbReference type="RuleBase" id="RU362132"/>
    </source>
</evidence>
<dbReference type="NCBIfam" id="NF005712">
    <property type="entry name" value="PRK07524.1"/>
    <property type="match status" value="1"/>
</dbReference>
<dbReference type="PROSITE" id="PS00187">
    <property type="entry name" value="TPP_ENZYMES"/>
    <property type="match status" value="1"/>
</dbReference>
<feature type="domain" description="Thiamine pyrophosphate enzyme central" evidence="5">
    <location>
        <begin position="195"/>
        <end position="325"/>
    </location>
</feature>
<dbReference type="GO" id="GO:0005948">
    <property type="term" value="C:acetolactate synthase complex"/>
    <property type="evidence" value="ECO:0007669"/>
    <property type="project" value="TreeGrafter"/>
</dbReference>
<keyword evidence="8" id="KW-0808">Transferase</keyword>